<feature type="region of interest" description="Disordered" evidence="2">
    <location>
        <begin position="1"/>
        <end position="22"/>
    </location>
</feature>
<comment type="caution">
    <text evidence="3">The sequence shown here is derived from an EMBL/GenBank/DDBJ whole genome shotgun (WGS) entry which is preliminary data.</text>
</comment>
<dbReference type="VEuPathDB" id="FungiDB:A1Q1_04864"/>
<organism evidence="3 4">
    <name type="scientific">Trichosporon asahii var. asahii (strain ATCC 90039 / CBS 2479 / JCM 2466 / KCTC 7840 / NBRC 103889/ NCYC 2677 / UAMH 7654)</name>
    <name type="common">Yeast</name>
    <dbReference type="NCBI Taxonomy" id="1186058"/>
    <lineage>
        <taxon>Eukaryota</taxon>
        <taxon>Fungi</taxon>
        <taxon>Dikarya</taxon>
        <taxon>Basidiomycota</taxon>
        <taxon>Agaricomycotina</taxon>
        <taxon>Tremellomycetes</taxon>
        <taxon>Trichosporonales</taxon>
        <taxon>Trichosporonaceae</taxon>
        <taxon>Trichosporon</taxon>
    </lineage>
</organism>
<gene>
    <name evidence="3" type="ORF">A1Q1_04864</name>
</gene>
<reference evidence="3 4" key="1">
    <citation type="journal article" date="2012" name="Eukaryot. Cell">
        <title>Draft genome sequence of CBS 2479, the standard type strain of Trichosporon asahii.</title>
        <authorList>
            <person name="Yang R.Y."/>
            <person name="Li H.T."/>
            <person name="Zhu H."/>
            <person name="Zhou G.P."/>
            <person name="Wang M."/>
            <person name="Wang L."/>
        </authorList>
    </citation>
    <scope>NUCLEOTIDE SEQUENCE [LARGE SCALE GENOMIC DNA]</scope>
    <source>
        <strain evidence="4">ATCC 90039 / CBS 2479 / JCM 2466 / KCTC 7840 / NCYC 2677 / UAMH 7654</strain>
    </source>
</reference>
<evidence type="ECO:0000256" key="1">
    <source>
        <dbReference type="SAM" id="Coils"/>
    </source>
</evidence>
<evidence type="ECO:0000256" key="2">
    <source>
        <dbReference type="SAM" id="MobiDB-lite"/>
    </source>
</evidence>
<evidence type="ECO:0000313" key="4">
    <source>
        <dbReference type="Proteomes" id="UP000002748"/>
    </source>
</evidence>
<sequence length="147" mass="15434">MCHPSSTTAAGPSRPTSIAMPTTKFHPAPVAFETLETPALSPSSVEGDSYFAFTLGSRPSSSGSSGLRTPMATLVASTPIAHPKAQNSEGYTSAESKIKEIEAQLEELGLELEDVPEDIMELLLAAAELQDGGEALRLHLQNLGEVL</sequence>
<dbReference type="HOGENOM" id="CLU_1769396_0_0_1"/>
<protein>
    <submittedName>
        <fullName evidence="3">Uncharacterized protein</fullName>
    </submittedName>
</protein>
<feature type="compositionally biased region" description="Polar residues" evidence="2">
    <location>
        <begin position="1"/>
        <end position="20"/>
    </location>
</feature>
<dbReference type="GeneID" id="25988376"/>
<accession>J6EQ42</accession>
<dbReference type="EMBL" id="ALBS01000284">
    <property type="protein sequence ID" value="EJT46569.1"/>
    <property type="molecule type" value="Genomic_DNA"/>
</dbReference>
<evidence type="ECO:0000313" key="3">
    <source>
        <dbReference type="EMBL" id="EJT46569.1"/>
    </source>
</evidence>
<name>J6EQ42_TRIAS</name>
<dbReference type="Proteomes" id="UP000002748">
    <property type="component" value="Unassembled WGS sequence"/>
</dbReference>
<dbReference type="AlphaFoldDB" id="J6EQ42"/>
<dbReference type="RefSeq" id="XP_014178577.1">
    <property type="nucleotide sequence ID" value="XM_014323102.1"/>
</dbReference>
<proteinExistence type="predicted"/>
<dbReference type="KEGG" id="tasa:A1Q1_04864"/>
<keyword evidence="1" id="KW-0175">Coiled coil</keyword>
<feature type="coiled-coil region" evidence="1">
    <location>
        <begin position="91"/>
        <end position="118"/>
    </location>
</feature>